<dbReference type="Gene3D" id="2.40.330.10">
    <property type="entry name" value="DNA-binding pseudobarrel domain"/>
    <property type="match status" value="2"/>
</dbReference>
<dbReference type="PANTHER" id="PTHR31391:SF158">
    <property type="entry name" value="TF-B3 DOMAIN-CONTAINING PROTEIN"/>
    <property type="match status" value="1"/>
</dbReference>
<evidence type="ECO:0000313" key="7">
    <source>
        <dbReference type="Proteomes" id="UP000275267"/>
    </source>
</evidence>
<dbReference type="PANTHER" id="PTHR31391">
    <property type="entry name" value="B3 DOMAIN-CONTAINING PROTEIN OS11G0197600-RELATED"/>
    <property type="match status" value="1"/>
</dbReference>
<dbReference type="EMBL" id="PQIB02000009">
    <property type="protein sequence ID" value="RLN00955.1"/>
    <property type="molecule type" value="Genomic_DNA"/>
</dbReference>
<keyword evidence="7" id="KW-1185">Reference proteome</keyword>
<keyword evidence="5" id="KW-0539">Nucleus</keyword>
<dbReference type="InterPro" id="IPR009072">
    <property type="entry name" value="Histone-fold"/>
</dbReference>
<dbReference type="InterPro" id="IPR044837">
    <property type="entry name" value="REM16-like"/>
</dbReference>
<dbReference type="GO" id="GO:0005634">
    <property type="term" value="C:nucleus"/>
    <property type="evidence" value="ECO:0007669"/>
    <property type="project" value="UniProtKB-SubCell"/>
</dbReference>
<dbReference type="Gene3D" id="1.10.20.10">
    <property type="entry name" value="Histone, subunit A"/>
    <property type="match status" value="1"/>
</dbReference>
<keyword evidence="3" id="KW-0238">DNA-binding</keyword>
<dbReference type="OrthoDB" id="10468397at2759"/>
<dbReference type="SUPFAM" id="SSF101936">
    <property type="entry name" value="DNA-binding pseudobarrel domain"/>
    <property type="match status" value="2"/>
</dbReference>
<gene>
    <name evidence="6" type="ORF">C2845_PM06G17940</name>
</gene>
<reference evidence="7" key="1">
    <citation type="journal article" date="2019" name="Nat. Commun.">
        <title>The genome of broomcorn millet.</title>
        <authorList>
            <person name="Zou C."/>
            <person name="Miki D."/>
            <person name="Li D."/>
            <person name="Tang Q."/>
            <person name="Xiao L."/>
            <person name="Rajput S."/>
            <person name="Deng P."/>
            <person name="Jia W."/>
            <person name="Huang R."/>
            <person name="Zhang M."/>
            <person name="Sun Y."/>
            <person name="Hu J."/>
            <person name="Fu X."/>
            <person name="Schnable P.S."/>
            <person name="Li F."/>
            <person name="Zhang H."/>
            <person name="Feng B."/>
            <person name="Zhu X."/>
            <person name="Liu R."/>
            <person name="Schnable J.C."/>
            <person name="Zhu J.-K."/>
            <person name="Zhang H."/>
        </authorList>
    </citation>
    <scope>NUCLEOTIDE SEQUENCE [LARGE SCALE GENOMIC DNA]</scope>
</reference>
<evidence type="ECO:0000256" key="2">
    <source>
        <dbReference type="ARBA" id="ARBA00023015"/>
    </source>
</evidence>
<dbReference type="GO" id="GO:0003677">
    <property type="term" value="F:DNA binding"/>
    <property type="evidence" value="ECO:0007669"/>
    <property type="project" value="UniProtKB-KW"/>
</dbReference>
<sequence length="293" mass="33695">MPLLEAWLRRVPLEHGEQLVPFEHFTRHVREITEARSSEKLCWTPEALLLLQGESEIYLLDVFAVVIRLAGDALARPIPWYGNNTRLTPEQEETVFVLPCGTSGIPVYVHMMKYWNVTKRGTMALPREYCQHFLAPRLGSNMGEIKIFFGNNLTSSEVKFSTREKHFRLLKGSPDFVKNNCIEEGNKYAFTFEEEKEGGPLSIRVFQKEFSAKYLYPYLRLGRWKVFADDNSVEVTFCTIPKQETAAFYGGWPHFLETNGIKEGDVCAFTFKEEKEEEGAPLSVRVRVLRAAP</sequence>
<evidence type="ECO:0000256" key="3">
    <source>
        <dbReference type="ARBA" id="ARBA00023125"/>
    </source>
</evidence>
<dbReference type="AlphaFoldDB" id="A0A3L6RG87"/>
<proteinExistence type="predicted"/>
<evidence type="ECO:0000313" key="6">
    <source>
        <dbReference type="EMBL" id="RLN00955.1"/>
    </source>
</evidence>
<comment type="subcellular location">
    <subcellularLocation>
        <location evidence="1">Nucleus</location>
    </subcellularLocation>
</comment>
<organism evidence="6 7">
    <name type="scientific">Panicum miliaceum</name>
    <name type="common">Proso millet</name>
    <name type="synonym">Broomcorn millet</name>
    <dbReference type="NCBI Taxonomy" id="4540"/>
    <lineage>
        <taxon>Eukaryota</taxon>
        <taxon>Viridiplantae</taxon>
        <taxon>Streptophyta</taxon>
        <taxon>Embryophyta</taxon>
        <taxon>Tracheophyta</taxon>
        <taxon>Spermatophyta</taxon>
        <taxon>Magnoliopsida</taxon>
        <taxon>Liliopsida</taxon>
        <taxon>Poales</taxon>
        <taxon>Poaceae</taxon>
        <taxon>PACMAD clade</taxon>
        <taxon>Panicoideae</taxon>
        <taxon>Panicodae</taxon>
        <taxon>Paniceae</taxon>
        <taxon>Panicinae</taxon>
        <taxon>Panicum</taxon>
        <taxon>Panicum sect. Panicum</taxon>
    </lineage>
</organism>
<comment type="caution">
    <text evidence="6">The sequence shown here is derived from an EMBL/GenBank/DDBJ whole genome shotgun (WGS) entry which is preliminary data.</text>
</comment>
<name>A0A3L6RG87_PANMI</name>
<evidence type="ECO:0000256" key="5">
    <source>
        <dbReference type="ARBA" id="ARBA00023242"/>
    </source>
</evidence>
<accession>A0A3L6RG87</accession>
<evidence type="ECO:0000256" key="1">
    <source>
        <dbReference type="ARBA" id="ARBA00004123"/>
    </source>
</evidence>
<evidence type="ECO:0008006" key="8">
    <source>
        <dbReference type="Google" id="ProtNLM"/>
    </source>
</evidence>
<evidence type="ECO:0000256" key="4">
    <source>
        <dbReference type="ARBA" id="ARBA00023163"/>
    </source>
</evidence>
<dbReference type="Proteomes" id="UP000275267">
    <property type="component" value="Unassembled WGS sequence"/>
</dbReference>
<keyword evidence="4" id="KW-0804">Transcription</keyword>
<keyword evidence="2" id="KW-0805">Transcription regulation</keyword>
<dbReference type="GO" id="GO:0046982">
    <property type="term" value="F:protein heterodimerization activity"/>
    <property type="evidence" value="ECO:0007669"/>
    <property type="project" value="InterPro"/>
</dbReference>
<dbReference type="InterPro" id="IPR015300">
    <property type="entry name" value="DNA-bd_pseudobarrel_sf"/>
</dbReference>
<protein>
    <recommendedName>
        <fullName evidence="8">TF-B3 domain-containing protein</fullName>
    </recommendedName>
</protein>